<dbReference type="InterPro" id="IPR032675">
    <property type="entry name" value="LRR_dom_sf"/>
</dbReference>
<reference evidence="1" key="1">
    <citation type="submission" date="2020-05" db="EMBL/GenBank/DDBJ databases">
        <title>Mycena genomes resolve the evolution of fungal bioluminescence.</title>
        <authorList>
            <person name="Tsai I.J."/>
        </authorList>
    </citation>
    <scope>NUCLEOTIDE SEQUENCE</scope>
    <source>
        <strain evidence="1">160909Yilan</strain>
    </source>
</reference>
<dbReference type="SUPFAM" id="SSF52058">
    <property type="entry name" value="L domain-like"/>
    <property type="match status" value="1"/>
</dbReference>
<dbReference type="EMBL" id="JACAZH010000011">
    <property type="protein sequence ID" value="KAF7354806.1"/>
    <property type="molecule type" value="Genomic_DNA"/>
</dbReference>
<evidence type="ECO:0000313" key="2">
    <source>
        <dbReference type="Proteomes" id="UP000623467"/>
    </source>
</evidence>
<organism evidence="1 2">
    <name type="scientific">Mycena sanguinolenta</name>
    <dbReference type="NCBI Taxonomy" id="230812"/>
    <lineage>
        <taxon>Eukaryota</taxon>
        <taxon>Fungi</taxon>
        <taxon>Dikarya</taxon>
        <taxon>Basidiomycota</taxon>
        <taxon>Agaricomycotina</taxon>
        <taxon>Agaricomycetes</taxon>
        <taxon>Agaricomycetidae</taxon>
        <taxon>Agaricales</taxon>
        <taxon>Marasmiineae</taxon>
        <taxon>Mycenaceae</taxon>
        <taxon>Mycena</taxon>
    </lineage>
</organism>
<proteinExistence type="predicted"/>
<protein>
    <submittedName>
        <fullName evidence="1">F-box domain-containing protein</fullName>
    </submittedName>
</protein>
<evidence type="ECO:0000313" key="1">
    <source>
        <dbReference type="EMBL" id="KAF7354806.1"/>
    </source>
</evidence>
<dbReference type="OrthoDB" id="2786563at2759"/>
<name>A0A8H7D0M7_9AGAR</name>
<keyword evidence="2" id="KW-1185">Reference proteome</keyword>
<gene>
    <name evidence="1" type="ORF">MSAN_01394900</name>
</gene>
<comment type="caution">
    <text evidence="1">The sequence shown here is derived from an EMBL/GenBank/DDBJ whole genome shotgun (WGS) entry which is preliminary data.</text>
</comment>
<dbReference type="Gene3D" id="3.80.10.10">
    <property type="entry name" value="Ribonuclease Inhibitor"/>
    <property type="match status" value="1"/>
</dbReference>
<dbReference type="AlphaFoldDB" id="A0A8H7D0M7"/>
<dbReference type="Proteomes" id="UP000623467">
    <property type="component" value="Unassembled WGS sequence"/>
</dbReference>
<accession>A0A8H7D0M7</accession>
<sequence>MPFQLSDNYLPDEIISEILSPALKVSDSDFSNTTSYVSPFANYSESSSAYLLVCKSWLRVATPLLYHVVVLRSKAQAKALSVSLSTNKELGQFIKKLRVEGGYGLPMHTILGCSPNISDLFLTLRIYSSDNTSGLCKGLQLINPTRLILSEFPPLKNKMTSQLWDALPQAISKWDRLRVFDCPFNDRLTSYVTKIIQPLLKHKHLHTIAIPKPSDVSWAYAKFGECPLKTIQIRQPVTREERTFLETIPVPMALVKFTEKSATSELPFILPSLNTSSTPMASAPKAIRSQSVGYILRCVQKKASQPRLNALLVSKTFLRLGLPHYYAHVVLKNPSAVTQFAAVLLKSPSIGPHVRSLFIRYYEWEELRVQTGDANNAMLTVLSRTTGLVRLSQTRRDEREGKIPWNAFEAVAASTSSTLRDFSVRIEAVKAMSAAIFTKFSTLRTLEWKCQASFLLKDIPEDALQNLEQLRISFATASFLIVLSQMKLKNLRHAVLSTDLANPEIFLKAHGPKLTELDIQRRKLPEFKANIFNLCPNLCSITLVVQGDPPAADDLDSPRAMPSLEKIRFSPSYLNDRNKDSIAAWKNFFLKFEPKRLPNLRELNVDCFAWPTNEREIAKSCWVPWAEILLKRRIDLTDKTGAKWRPRLKSR</sequence>